<feature type="transmembrane region" description="Helical" evidence="1">
    <location>
        <begin position="15"/>
        <end position="33"/>
    </location>
</feature>
<keyword evidence="1" id="KW-1133">Transmembrane helix</keyword>
<keyword evidence="1" id="KW-0812">Transmembrane</keyword>
<proteinExistence type="predicted"/>
<organism evidence="2">
    <name type="scientific">Rhizophora mucronata</name>
    <name type="common">Asiatic mangrove</name>
    <dbReference type="NCBI Taxonomy" id="61149"/>
    <lineage>
        <taxon>Eukaryota</taxon>
        <taxon>Viridiplantae</taxon>
        <taxon>Streptophyta</taxon>
        <taxon>Embryophyta</taxon>
        <taxon>Tracheophyta</taxon>
        <taxon>Spermatophyta</taxon>
        <taxon>Magnoliopsida</taxon>
        <taxon>eudicotyledons</taxon>
        <taxon>Gunneridae</taxon>
        <taxon>Pentapetalae</taxon>
        <taxon>rosids</taxon>
        <taxon>fabids</taxon>
        <taxon>Malpighiales</taxon>
        <taxon>Rhizophoraceae</taxon>
        <taxon>Rhizophora</taxon>
    </lineage>
</organism>
<accession>A0A2P2IHY9</accession>
<dbReference type="AlphaFoldDB" id="A0A2P2IHY9"/>
<protein>
    <submittedName>
        <fullName evidence="2">Uncharacterized protein</fullName>
    </submittedName>
</protein>
<keyword evidence="1" id="KW-0472">Membrane</keyword>
<sequence>MVIFNHVIIYTGSRPLFYCLLAGILMSGTFTRCKMHIARH</sequence>
<evidence type="ECO:0000256" key="1">
    <source>
        <dbReference type="SAM" id="Phobius"/>
    </source>
</evidence>
<dbReference type="EMBL" id="GGEC01000294">
    <property type="protein sequence ID" value="MBW80777.1"/>
    <property type="molecule type" value="Transcribed_RNA"/>
</dbReference>
<reference evidence="2" key="1">
    <citation type="submission" date="2018-02" db="EMBL/GenBank/DDBJ databases">
        <title>Rhizophora mucronata_Transcriptome.</title>
        <authorList>
            <person name="Meera S.P."/>
            <person name="Sreeshan A."/>
            <person name="Augustine A."/>
        </authorList>
    </citation>
    <scope>NUCLEOTIDE SEQUENCE</scope>
    <source>
        <tissue evidence="2">Leaf</tissue>
    </source>
</reference>
<name>A0A2P2IHY9_RHIMU</name>
<evidence type="ECO:0000313" key="2">
    <source>
        <dbReference type="EMBL" id="MBW80777.1"/>
    </source>
</evidence>